<evidence type="ECO:0000256" key="1">
    <source>
        <dbReference type="ARBA" id="ARBA00008520"/>
    </source>
</evidence>
<dbReference type="PANTHER" id="PTHR30061">
    <property type="entry name" value="MALTOSE-BINDING PERIPLASMIC PROTEIN"/>
    <property type="match status" value="1"/>
</dbReference>
<reference evidence="5 6" key="1">
    <citation type="submission" date="2022-10" db="EMBL/GenBank/DDBJ databases">
        <authorList>
            <person name="Xie J."/>
            <person name="Shen N."/>
        </authorList>
    </citation>
    <scope>NUCLEOTIDE SEQUENCE [LARGE SCALE GENOMIC DNA]</scope>
    <source>
        <strain evidence="5 6">YIM65594</strain>
    </source>
</reference>
<accession>A0ABU6EWA2</accession>
<evidence type="ECO:0000313" key="5">
    <source>
        <dbReference type="EMBL" id="MEB8336020.1"/>
    </source>
</evidence>
<dbReference type="PANTHER" id="PTHR30061:SF50">
    <property type="entry name" value="MALTOSE_MALTODEXTRIN-BINDING PERIPLASMIC PROTEIN"/>
    <property type="match status" value="1"/>
</dbReference>
<dbReference type="PROSITE" id="PS51257">
    <property type="entry name" value="PROKAR_LIPOPROTEIN"/>
    <property type="match status" value="1"/>
</dbReference>
<keyword evidence="3 4" id="KW-0732">Signal</keyword>
<proteinExistence type="inferred from homology"/>
<evidence type="ECO:0000256" key="4">
    <source>
        <dbReference type="SAM" id="SignalP"/>
    </source>
</evidence>
<feature type="signal peptide" evidence="4">
    <location>
        <begin position="1"/>
        <end position="22"/>
    </location>
</feature>
<comment type="similarity">
    <text evidence="1">Belongs to the bacterial solute-binding protein 1 family.</text>
</comment>
<evidence type="ECO:0000256" key="2">
    <source>
        <dbReference type="ARBA" id="ARBA00022448"/>
    </source>
</evidence>
<keyword evidence="2" id="KW-0813">Transport</keyword>
<dbReference type="EMBL" id="JAOZYC010000001">
    <property type="protein sequence ID" value="MEB8336020.1"/>
    <property type="molecule type" value="Genomic_DNA"/>
</dbReference>
<dbReference type="Pfam" id="PF13416">
    <property type="entry name" value="SBP_bac_8"/>
    <property type="match status" value="1"/>
</dbReference>
<dbReference type="RefSeq" id="WP_326013579.1">
    <property type="nucleotide sequence ID" value="NZ_JAOZYC010000001.1"/>
</dbReference>
<feature type="chain" id="PRO_5046984394" evidence="4">
    <location>
        <begin position="23"/>
        <end position="408"/>
    </location>
</feature>
<dbReference type="InterPro" id="IPR006059">
    <property type="entry name" value="SBP"/>
</dbReference>
<dbReference type="Proteomes" id="UP001354931">
    <property type="component" value="Unassembled WGS sequence"/>
</dbReference>
<protein>
    <submittedName>
        <fullName evidence="5">Extracellular solute-binding protein</fullName>
    </submittedName>
</protein>
<keyword evidence="6" id="KW-1185">Reference proteome</keyword>
<dbReference type="SUPFAM" id="SSF53850">
    <property type="entry name" value="Periplasmic binding protein-like II"/>
    <property type="match status" value="1"/>
</dbReference>
<evidence type="ECO:0000256" key="3">
    <source>
        <dbReference type="ARBA" id="ARBA00022729"/>
    </source>
</evidence>
<name>A0ABU6EWA2_9ACTN</name>
<dbReference type="Gene3D" id="3.40.190.10">
    <property type="entry name" value="Periplasmic binding protein-like II"/>
    <property type="match status" value="1"/>
</dbReference>
<evidence type="ECO:0000313" key="6">
    <source>
        <dbReference type="Proteomes" id="UP001354931"/>
    </source>
</evidence>
<gene>
    <name evidence="5" type="ORF">OKJ99_00600</name>
</gene>
<organism evidence="5 6">
    <name type="scientific">Streptomyces endophyticus</name>
    <dbReference type="NCBI Taxonomy" id="714166"/>
    <lineage>
        <taxon>Bacteria</taxon>
        <taxon>Bacillati</taxon>
        <taxon>Actinomycetota</taxon>
        <taxon>Actinomycetes</taxon>
        <taxon>Kitasatosporales</taxon>
        <taxon>Streptomycetaceae</taxon>
        <taxon>Streptomyces</taxon>
    </lineage>
</organism>
<comment type="caution">
    <text evidence="5">The sequence shown here is derived from an EMBL/GenBank/DDBJ whole genome shotgun (WGS) entry which is preliminary data.</text>
</comment>
<sequence length="408" mass="43300">MSTRIRAATAACAAFTLSASLGGCGLITAETPPNTLTVADYYTAEPGNTALTEILKTCGRATGVNVVREVMPRAQLVPKLLRDGAARTLPDLVLSDNPDLPKLASTGALLPLKGRTDTTGFYKSVLEAGTYNGELYGVAPGVNGLALFYDKAVFRKAGLEPPKTWKELRDSAAELTQTHRYGLALSAVGTEEGSWQYEPFLWGNGGELDGLGSKASVDSLTYWSGLFGDGSVSKSALNWQQSDVAEQFIGGHAAMMVNGSWQLAALDAEKGLDYGVVPLPVPERGDTPVTPLGGEVWAVPKGERQDKATEVLDCVLSPENMYDWARLRADVPARPDVAKRLVKRQPDLAPFIAGVPAARARTTELGTAYPAVSEALYTALHQSVTGTLSPARALKAAQRDARSAVDDH</sequence>